<evidence type="ECO:0000313" key="1">
    <source>
        <dbReference type="EMBL" id="GET46044.1"/>
    </source>
</evidence>
<organism evidence="1 2">
    <name type="scientific">Capnocytophaga felis</name>
    <dbReference type="NCBI Taxonomy" id="2267611"/>
    <lineage>
        <taxon>Bacteria</taxon>
        <taxon>Pseudomonadati</taxon>
        <taxon>Bacteroidota</taxon>
        <taxon>Flavobacteriia</taxon>
        <taxon>Flavobacteriales</taxon>
        <taxon>Flavobacteriaceae</taxon>
        <taxon>Capnocytophaga</taxon>
    </lineage>
</organism>
<dbReference type="EMBL" id="BLBC01000007">
    <property type="protein sequence ID" value="GET46044.1"/>
    <property type="molecule type" value="Genomic_DNA"/>
</dbReference>
<keyword evidence="2" id="KW-1185">Reference proteome</keyword>
<protein>
    <recommendedName>
        <fullName evidence="3">Four helix bundle protein</fullName>
    </recommendedName>
</protein>
<sequence length="103" mass="11833">MLLVKRIYELTRSFPEEERFGLTSQIRRSAVSVPSNIAEGWGRGSSKNFSQFLFIARGSLFELETQIYIAKELDFLSDTKELELLISEIGKILNAIISRFKDK</sequence>
<dbReference type="SUPFAM" id="SSF158446">
    <property type="entry name" value="IVS-encoded protein-like"/>
    <property type="match status" value="1"/>
</dbReference>
<accession>A0A5M4B8V7</accession>
<dbReference type="InterPro" id="IPR036583">
    <property type="entry name" value="23S_rRNA_IVS_sf"/>
</dbReference>
<evidence type="ECO:0000313" key="2">
    <source>
        <dbReference type="Proteomes" id="UP000398217"/>
    </source>
</evidence>
<evidence type="ECO:0008006" key="3">
    <source>
        <dbReference type="Google" id="ProtNLM"/>
    </source>
</evidence>
<dbReference type="Gene3D" id="1.20.1440.60">
    <property type="entry name" value="23S rRNA-intervening sequence"/>
    <property type="match status" value="1"/>
</dbReference>
<comment type="caution">
    <text evidence="1">The sequence shown here is derived from an EMBL/GenBank/DDBJ whole genome shotgun (WGS) entry which is preliminary data.</text>
</comment>
<dbReference type="Pfam" id="PF05635">
    <property type="entry name" value="23S_rRNA_IVP"/>
    <property type="match status" value="1"/>
</dbReference>
<dbReference type="Proteomes" id="UP000398217">
    <property type="component" value="Unassembled WGS sequence"/>
</dbReference>
<proteinExistence type="predicted"/>
<dbReference type="AlphaFoldDB" id="A0A5M4B8V7"/>
<gene>
    <name evidence="1" type="ORF">RCZ01_13460</name>
</gene>
<dbReference type="NCBIfam" id="TIGR02436">
    <property type="entry name" value="four helix bundle protein"/>
    <property type="match status" value="1"/>
</dbReference>
<dbReference type="CDD" id="cd16377">
    <property type="entry name" value="23S_rRNA_IVP_like"/>
    <property type="match status" value="1"/>
</dbReference>
<dbReference type="InterPro" id="IPR012657">
    <property type="entry name" value="23S_rRNA-intervening_sequence"/>
</dbReference>
<dbReference type="PANTHER" id="PTHR38471">
    <property type="entry name" value="FOUR HELIX BUNDLE PROTEIN"/>
    <property type="match status" value="1"/>
</dbReference>
<dbReference type="PANTHER" id="PTHR38471:SF2">
    <property type="entry name" value="FOUR HELIX BUNDLE PROTEIN"/>
    <property type="match status" value="1"/>
</dbReference>
<reference evidence="2" key="1">
    <citation type="journal article" date="2020" name="Int. J. Syst. Evol. Microbiol.">
        <title>Capnocytophaga felis sp. nov. isolated from the feline oral cavity.</title>
        <authorList>
            <person name="Suzuki M."/>
            <person name="Umeda K."/>
            <person name="Kimura M."/>
            <person name="Imaoka K."/>
            <person name="Morikawa S."/>
            <person name="Maeda K."/>
        </authorList>
    </citation>
    <scope>NUCLEOTIDE SEQUENCE [LARGE SCALE GENOMIC DNA]</scope>
    <source>
        <strain evidence="2">KC07070</strain>
    </source>
</reference>
<name>A0A5M4B8V7_9FLAO</name>